<dbReference type="RefSeq" id="WP_029204289.1">
    <property type="nucleotide sequence ID" value="NZ_JAPJUH010000005.1"/>
</dbReference>
<name>A0A9X3I9Z2_9SPHI</name>
<gene>
    <name evidence="2" type="ORF">OQZ29_16370</name>
</gene>
<keyword evidence="3" id="KW-1185">Reference proteome</keyword>
<dbReference type="EMBL" id="JAPJUH010000005">
    <property type="protein sequence ID" value="MCX3266336.1"/>
    <property type="molecule type" value="Genomic_DNA"/>
</dbReference>
<evidence type="ECO:0000256" key="1">
    <source>
        <dbReference type="SAM" id="SignalP"/>
    </source>
</evidence>
<proteinExistence type="predicted"/>
<dbReference type="Proteomes" id="UP001142592">
    <property type="component" value="Unassembled WGS sequence"/>
</dbReference>
<sequence>MKKITTIIMLFAAMLSACGSSDDKKEAGGENDTTLMPEAATEKMPDPIIGKLALVGEAKLGQPINIKFSVYNNSDTVAKFCKWHTPFERLSSKYLDVALEDYTEVPYQGAMAKRVMPPPTDSYTSLKKGDSTSVNFNLMDGYAIGKVGVYTIKYNATNVSGIVVPDSLKIKVEN</sequence>
<comment type="caution">
    <text evidence="2">The sequence shown here is derived from an EMBL/GenBank/DDBJ whole genome shotgun (WGS) entry which is preliminary data.</text>
</comment>
<protein>
    <submittedName>
        <fullName evidence="2">Protease</fullName>
    </submittedName>
</protein>
<evidence type="ECO:0000313" key="2">
    <source>
        <dbReference type="EMBL" id="MCX3266336.1"/>
    </source>
</evidence>
<feature type="signal peptide" evidence="1">
    <location>
        <begin position="1"/>
        <end position="19"/>
    </location>
</feature>
<dbReference type="AlphaFoldDB" id="A0A9X3I9Z2"/>
<keyword evidence="2" id="KW-0645">Protease</keyword>
<feature type="chain" id="PRO_5040920511" evidence="1">
    <location>
        <begin position="20"/>
        <end position="174"/>
    </location>
</feature>
<evidence type="ECO:0000313" key="3">
    <source>
        <dbReference type="Proteomes" id="UP001142592"/>
    </source>
</evidence>
<keyword evidence="2" id="KW-0378">Hydrolase</keyword>
<reference evidence="2" key="1">
    <citation type="submission" date="2022-11" db="EMBL/GenBank/DDBJ databases">
        <authorList>
            <person name="Graham C."/>
            <person name="Newman J.D."/>
        </authorList>
    </citation>
    <scope>NUCLEOTIDE SEQUENCE</scope>
    <source>
        <strain evidence="2">DSM 19486</strain>
    </source>
</reference>
<dbReference type="GO" id="GO:0008233">
    <property type="term" value="F:peptidase activity"/>
    <property type="evidence" value="ECO:0007669"/>
    <property type="project" value="UniProtKB-KW"/>
</dbReference>
<organism evidence="2 3">
    <name type="scientific">Pedobacter agri</name>
    <dbReference type="NCBI Taxonomy" id="454586"/>
    <lineage>
        <taxon>Bacteria</taxon>
        <taxon>Pseudomonadati</taxon>
        <taxon>Bacteroidota</taxon>
        <taxon>Sphingobacteriia</taxon>
        <taxon>Sphingobacteriales</taxon>
        <taxon>Sphingobacteriaceae</taxon>
        <taxon>Pedobacter</taxon>
    </lineage>
</organism>
<dbReference type="PROSITE" id="PS51257">
    <property type="entry name" value="PROKAR_LIPOPROTEIN"/>
    <property type="match status" value="1"/>
</dbReference>
<dbReference type="Gene3D" id="2.60.40.2970">
    <property type="match status" value="1"/>
</dbReference>
<dbReference type="GO" id="GO:0006508">
    <property type="term" value="P:proteolysis"/>
    <property type="evidence" value="ECO:0007669"/>
    <property type="project" value="UniProtKB-KW"/>
</dbReference>
<accession>A0A9X3I9Z2</accession>
<keyword evidence="1" id="KW-0732">Signal</keyword>